<dbReference type="RefSeq" id="XP_014143851.1">
    <property type="nucleotide sequence ID" value="XM_014288376.1"/>
</dbReference>
<dbReference type="EMBL" id="KQ252687">
    <property type="protein sequence ID" value="KNC69949.1"/>
    <property type="molecule type" value="Genomic_DNA"/>
</dbReference>
<reference evidence="1 2" key="1">
    <citation type="submission" date="2011-02" db="EMBL/GenBank/DDBJ databases">
        <title>The Genome Sequence of Sphaeroforma arctica JP610.</title>
        <authorList>
            <consortium name="The Broad Institute Genome Sequencing Platform"/>
            <person name="Russ C."/>
            <person name="Cuomo C."/>
            <person name="Young S.K."/>
            <person name="Zeng Q."/>
            <person name="Gargeya S."/>
            <person name="Alvarado L."/>
            <person name="Berlin A."/>
            <person name="Chapman S.B."/>
            <person name="Chen Z."/>
            <person name="Freedman E."/>
            <person name="Gellesch M."/>
            <person name="Goldberg J."/>
            <person name="Griggs A."/>
            <person name="Gujja S."/>
            <person name="Heilman E."/>
            <person name="Heiman D."/>
            <person name="Howarth C."/>
            <person name="Mehta T."/>
            <person name="Neiman D."/>
            <person name="Pearson M."/>
            <person name="Roberts A."/>
            <person name="Saif S."/>
            <person name="Shea T."/>
            <person name="Shenoy N."/>
            <person name="Sisk P."/>
            <person name="Stolte C."/>
            <person name="Sykes S."/>
            <person name="White J."/>
            <person name="Yandava C."/>
            <person name="Burger G."/>
            <person name="Gray M.W."/>
            <person name="Holland P.W.H."/>
            <person name="King N."/>
            <person name="Lang F.B.F."/>
            <person name="Roger A.J."/>
            <person name="Ruiz-Trillo I."/>
            <person name="Haas B."/>
            <person name="Nusbaum C."/>
            <person name="Birren B."/>
        </authorList>
    </citation>
    <scope>NUCLEOTIDE SEQUENCE [LARGE SCALE GENOMIC DNA]</scope>
    <source>
        <strain evidence="1 2">JP610</strain>
    </source>
</reference>
<name>A0A0L0F015_9EUKA</name>
<keyword evidence="2" id="KW-1185">Reference proteome</keyword>
<protein>
    <submittedName>
        <fullName evidence="1">Uncharacterized protein</fullName>
    </submittedName>
</protein>
<evidence type="ECO:0000313" key="2">
    <source>
        <dbReference type="Proteomes" id="UP000054560"/>
    </source>
</evidence>
<organism evidence="1 2">
    <name type="scientific">Sphaeroforma arctica JP610</name>
    <dbReference type="NCBI Taxonomy" id="667725"/>
    <lineage>
        <taxon>Eukaryota</taxon>
        <taxon>Ichthyosporea</taxon>
        <taxon>Ichthyophonida</taxon>
        <taxon>Sphaeroforma</taxon>
    </lineage>
</organism>
<dbReference type="GeneID" id="25918035"/>
<sequence>DRKRKPMSNLERIMAIETEKKAKILRQQEEREKLEKTQAQDKKHQRWICKRLIVKVSLCVI</sequence>
<evidence type="ECO:0000313" key="1">
    <source>
        <dbReference type="EMBL" id="KNC69949.1"/>
    </source>
</evidence>
<proteinExistence type="predicted"/>
<accession>A0A0L0F015</accession>
<feature type="non-terminal residue" evidence="1">
    <location>
        <position position="1"/>
    </location>
</feature>
<dbReference type="AlphaFoldDB" id="A0A0L0F015"/>
<gene>
    <name evidence="1" type="ORF">SARC_17531</name>
</gene>
<dbReference type="Proteomes" id="UP000054560">
    <property type="component" value="Unassembled WGS sequence"/>
</dbReference>